<evidence type="ECO:0000313" key="1">
    <source>
        <dbReference type="EnsemblPlants" id="Solyc05g010730.2.1.1"/>
    </source>
</evidence>
<keyword evidence="2" id="KW-1185">Reference proteome</keyword>
<dbReference type="InParanoid" id="A0A3Q7GFD2"/>
<dbReference type="Proteomes" id="UP000004994">
    <property type="component" value="Chromosome 5"/>
</dbReference>
<evidence type="ECO:0000313" key="2">
    <source>
        <dbReference type="Proteomes" id="UP000004994"/>
    </source>
</evidence>
<name>A0A3Q7GFD2_SOLLC</name>
<dbReference type="Gramene" id="Solyc05g010730.2.1">
    <property type="protein sequence ID" value="Solyc05g010730.2.1.1"/>
    <property type="gene ID" value="Solyc05g010730.2"/>
</dbReference>
<protein>
    <submittedName>
        <fullName evidence="1">Uncharacterized protein</fullName>
    </submittedName>
</protein>
<dbReference type="EnsemblPlants" id="Solyc05g010730.2.1">
    <property type="protein sequence ID" value="Solyc05g010730.2.1.1"/>
    <property type="gene ID" value="Solyc05g010730.2"/>
</dbReference>
<sequence length="8" mass="985">KTVARYFT</sequence>
<proteinExistence type="predicted"/>
<accession>A0A3Q7GFD2</accession>
<reference evidence="1" key="1">
    <citation type="journal article" date="2012" name="Nature">
        <title>The tomato genome sequence provides insights into fleshy fruit evolution.</title>
        <authorList>
            <consortium name="Tomato Genome Consortium"/>
        </authorList>
    </citation>
    <scope>NUCLEOTIDE SEQUENCE [LARGE SCALE GENOMIC DNA]</scope>
    <source>
        <strain evidence="1">cv. Heinz 1706</strain>
    </source>
</reference>
<reference evidence="1" key="2">
    <citation type="submission" date="2019-01" db="UniProtKB">
        <authorList>
            <consortium name="EnsemblPlants"/>
        </authorList>
    </citation>
    <scope>IDENTIFICATION</scope>
    <source>
        <strain evidence="1">cv. Heinz 1706</strain>
    </source>
</reference>
<organism evidence="1">
    <name type="scientific">Solanum lycopersicum</name>
    <name type="common">Tomato</name>
    <name type="synonym">Lycopersicon esculentum</name>
    <dbReference type="NCBI Taxonomy" id="4081"/>
    <lineage>
        <taxon>Eukaryota</taxon>
        <taxon>Viridiplantae</taxon>
        <taxon>Streptophyta</taxon>
        <taxon>Embryophyta</taxon>
        <taxon>Tracheophyta</taxon>
        <taxon>Spermatophyta</taxon>
        <taxon>Magnoliopsida</taxon>
        <taxon>eudicotyledons</taxon>
        <taxon>Gunneridae</taxon>
        <taxon>Pentapetalae</taxon>
        <taxon>asterids</taxon>
        <taxon>lamiids</taxon>
        <taxon>Solanales</taxon>
        <taxon>Solanaceae</taxon>
        <taxon>Solanoideae</taxon>
        <taxon>Solaneae</taxon>
        <taxon>Solanum</taxon>
        <taxon>Solanum subgen. Lycopersicon</taxon>
    </lineage>
</organism>